<gene>
    <name evidence="2" type="ORF">HC031_13550</name>
</gene>
<evidence type="ECO:0000313" key="2">
    <source>
        <dbReference type="EMBL" id="NJC70732.1"/>
    </source>
</evidence>
<dbReference type="PANTHER" id="PTHR42924:SF3">
    <property type="entry name" value="POLYMERASE_HISTIDINOL PHOSPHATASE N-TERMINAL DOMAIN-CONTAINING PROTEIN"/>
    <property type="match status" value="1"/>
</dbReference>
<dbReference type="SMART" id="SM00481">
    <property type="entry name" value="POLIIIAc"/>
    <property type="match status" value="1"/>
</dbReference>
<dbReference type="InterPro" id="IPR016195">
    <property type="entry name" value="Pol/histidinol_Pase-like"/>
</dbReference>
<dbReference type="Gene3D" id="3.20.20.140">
    <property type="entry name" value="Metal-dependent hydrolases"/>
    <property type="match status" value="1"/>
</dbReference>
<dbReference type="EMBL" id="JAATVY010000007">
    <property type="protein sequence ID" value="NJC70732.1"/>
    <property type="molecule type" value="Genomic_DNA"/>
</dbReference>
<proteinExistence type="predicted"/>
<keyword evidence="3" id="KW-1185">Reference proteome</keyword>
<organism evidence="2 3">
    <name type="scientific">Planosporangium thailandense</name>
    <dbReference type="NCBI Taxonomy" id="765197"/>
    <lineage>
        <taxon>Bacteria</taxon>
        <taxon>Bacillati</taxon>
        <taxon>Actinomycetota</taxon>
        <taxon>Actinomycetes</taxon>
        <taxon>Micromonosporales</taxon>
        <taxon>Micromonosporaceae</taxon>
        <taxon>Planosporangium</taxon>
    </lineage>
</organism>
<evidence type="ECO:0000259" key="1">
    <source>
        <dbReference type="SMART" id="SM00481"/>
    </source>
</evidence>
<dbReference type="Pfam" id="PF02811">
    <property type="entry name" value="PHP"/>
    <property type="match status" value="1"/>
</dbReference>
<evidence type="ECO:0000313" key="3">
    <source>
        <dbReference type="Proteomes" id="UP000722989"/>
    </source>
</evidence>
<feature type="domain" description="Polymerase/histidinol phosphatase N-terminal" evidence="1">
    <location>
        <begin position="16"/>
        <end position="81"/>
    </location>
</feature>
<dbReference type="SUPFAM" id="SSF89550">
    <property type="entry name" value="PHP domain-like"/>
    <property type="match status" value="1"/>
</dbReference>
<reference evidence="2 3" key="1">
    <citation type="submission" date="2020-03" db="EMBL/GenBank/DDBJ databases">
        <title>WGS of the type strain of Planosporangium spp.</title>
        <authorList>
            <person name="Thawai C."/>
        </authorList>
    </citation>
    <scope>NUCLEOTIDE SEQUENCE [LARGE SCALE GENOMIC DNA]</scope>
    <source>
        <strain evidence="2 3">TBRC 5610</strain>
    </source>
</reference>
<name>A0ABX0XXT6_9ACTN</name>
<accession>A0ABX0XXT6</accession>
<dbReference type="InterPro" id="IPR003141">
    <property type="entry name" value="Pol/His_phosphatase_N"/>
</dbReference>
<dbReference type="Gene3D" id="1.10.150.650">
    <property type="match status" value="1"/>
</dbReference>
<dbReference type="CDD" id="cd07438">
    <property type="entry name" value="PHP_HisPPase_AMP"/>
    <property type="match status" value="1"/>
</dbReference>
<comment type="caution">
    <text evidence="2">The sequence shown here is derived from an EMBL/GenBank/DDBJ whole genome shotgun (WGS) entry which is preliminary data.</text>
</comment>
<dbReference type="Proteomes" id="UP000722989">
    <property type="component" value="Unassembled WGS sequence"/>
</dbReference>
<protein>
    <submittedName>
        <fullName evidence="2">PHP domain-containing protein</fullName>
    </submittedName>
</protein>
<dbReference type="InterPro" id="IPR052018">
    <property type="entry name" value="PHP_domain"/>
</dbReference>
<dbReference type="PANTHER" id="PTHR42924">
    <property type="entry name" value="EXONUCLEASE"/>
    <property type="match status" value="1"/>
</dbReference>
<sequence>MTIVLTRPVATVPSTVDLHLHSTVSDGDDSPGELARRCVDAGLRVVACTDHDSLAGYDEFRAAAAPAGLTVVPGCEITATWRGQEVHCLAYFVDPADATFQARVTSVRDEETRWWRTWFAQASAARVPVSWAAVERRFGPDRVAYLGDYLDFFLAAAGDDPRFAGYERGGRHDRLIAEWCRPGQPLHVPPPWRPPLSDVVAWVRAASGVAVLAHPGRLGAESDPGWAELAELGLAGLEAWTTWHDPADIRRTVDACEAVGLIPTAGSDYHGPRLKPWAPAPGLLPEAVPEPLAAVEALYHRRD</sequence>
<dbReference type="InterPro" id="IPR004013">
    <property type="entry name" value="PHP_dom"/>
</dbReference>
<dbReference type="RefSeq" id="WP_167925618.1">
    <property type="nucleotide sequence ID" value="NZ_JAATVY010000007.1"/>
</dbReference>